<gene>
    <name evidence="4" type="ORF">N4261_09530</name>
</gene>
<dbReference type="RefSeq" id="WP_261759915.1">
    <property type="nucleotide sequence ID" value="NZ_CP104562.2"/>
</dbReference>
<dbReference type="InterPro" id="IPR016195">
    <property type="entry name" value="Pol/histidinol_Pase-like"/>
</dbReference>
<organism evidence="4 5">
    <name type="scientific">Roseateles amylovorans</name>
    <dbReference type="NCBI Taxonomy" id="2978473"/>
    <lineage>
        <taxon>Bacteria</taxon>
        <taxon>Pseudomonadati</taxon>
        <taxon>Pseudomonadota</taxon>
        <taxon>Betaproteobacteria</taxon>
        <taxon>Burkholderiales</taxon>
        <taxon>Sphaerotilaceae</taxon>
        <taxon>Roseateles</taxon>
    </lineage>
</organism>
<protein>
    <submittedName>
        <fullName evidence="4">AAA family ATPase</fullName>
    </submittedName>
</protein>
<dbReference type="SUPFAM" id="SSF89550">
    <property type="entry name" value="PHP domain-like"/>
    <property type="match status" value="1"/>
</dbReference>
<dbReference type="InterPro" id="IPR027417">
    <property type="entry name" value="P-loop_NTPase"/>
</dbReference>
<evidence type="ECO:0000259" key="3">
    <source>
        <dbReference type="Pfam" id="PF13476"/>
    </source>
</evidence>
<dbReference type="Gene3D" id="3.20.20.140">
    <property type="entry name" value="Metal-dependent hydrolases"/>
    <property type="match status" value="1"/>
</dbReference>
<dbReference type="InterPro" id="IPR054787">
    <property type="entry name" value="TrlF_ATPase"/>
</dbReference>
<evidence type="ECO:0000256" key="2">
    <source>
        <dbReference type="SAM" id="MobiDB-lite"/>
    </source>
</evidence>
<proteinExistence type="predicted"/>
<evidence type="ECO:0000313" key="4">
    <source>
        <dbReference type="EMBL" id="UXH80097.1"/>
    </source>
</evidence>
<dbReference type="Pfam" id="PF13476">
    <property type="entry name" value="AAA_23"/>
    <property type="match status" value="1"/>
</dbReference>
<feature type="region of interest" description="Disordered" evidence="2">
    <location>
        <begin position="29"/>
        <end position="56"/>
    </location>
</feature>
<reference evidence="4" key="1">
    <citation type="submission" date="2022-10" db="EMBL/GenBank/DDBJ databases">
        <title>Characterization and whole genome sequencing of a new Roseateles species, isolated from fresh water.</title>
        <authorList>
            <person name="Guliayeva D.Y."/>
            <person name="Akhremchuk A.E."/>
            <person name="Sikolenko M.A."/>
            <person name="Valentovich L.N."/>
            <person name="Sidarenka A.V."/>
        </authorList>
    </citation>
    <scope>NUCLEOTIDE SEQUENCE</scope>
    <source>
        <strain evidence="4">BIM B-1768</strain>
    </source>
</reference>
<feature type="coiled-coil region" evidence="1">
    <location>
        <begin position="497"/>
        <end position="527"/>
    </location>
</feature>
<accession>A0ABY6B4Y3</accession>
<keyword evidence="1" id="KW-0175">Coiled coil</keyword>
<dbReference type="Gene3D" id="3.40.50.300">
    <property type="entry name" value="P-loop containing nucleotide triphosphate hydrolases"/>
    <property type="match status" value="2"/>
</dbReference>
<name>A0ABY6B4Y3_9BURK</name>
<sequence length="956" mass="106834">MSTYEGMRWVKCDFQVQTPEDAAHWADAETGLPEPRRPLVDQPPGADGAAGPRKADETPIQAIARRFLMRCHEVGLQMVGITDHNFSQKTDSRDWFLTHLVEQNRSVARELGREPISIFPGFEVDIGYHVLCLFGPARTQRHIWRVNQILTRLGLVEERRFVRGLPQELRSNNENVSLKTLLEVVQGEHGGMVIAAHSDQNDGLLENPRNRHDYQLAQLMAVEVTTLPVPDRYRDILAGRDRDWGRAERPLALVMSSDAKSLKVDPQTGEVGPNALGYRHTWVKMSKPSIEALRQSFLDSESRIRLKGPSPTDVQNHPRIISVEVRGAKFLDDFAVSFSPNLNCVIGGRGSGKSTLIEYLHFALNDGPEVSRTEDQSLQKKKTQFVNSLAGGGEVRVAFETAPGLEDVLVYMPGPAGQPIRRLEGREVTDLGTVLRQLRASFYSQGELSRMTSGAGGQAHVLRIIDAAAAIELQASWTVEAELKLRLNASFQARRDASELDSRLQVINQELQELDRQLEARKAVRDDSRRHQGAVEAQTFLEGVQDSISEEVEGLASSAAALRNQYAVEPTGHWPMSEWLNESIAKVNEARASLAGEVDAALKVFRGKLEEAIGADASAGFLQEVASISQAFLQACEEKGLRPEDISKLTELLEERKTKEAERLRAVERWDAARTSAALLPELLQHLHQLWRQQFAIRQRMAESIQQSMSQMARIQTSYMGDFESFMTQWRRVTPQDGREKLAKRWDDLGSAVHHGWRVRASEESPWETIELAEVDPDLASQLSTQTRDDLLPLLTAHLKSKDVSRIWEDVRTTRVGDGIDVELVTDGGVVVGSMNGSLSEGQRNTLLLNLLLARGDGPIVIDQPEDELDSSFIYKNLVDDFRKVKSRRQLIVATHNANLPVNGDAELVLALKGEAGRGRIQVQGGLDRKEVVEAVLDIMEGSEQAFRRRSEKYHF</sequence>
<evidence type="ECO:0000313" key="5">
    <source>
        <dbReference type="Proteomes" id="UP001064933"/>
    </source>
</evidence>
<dbReference type="InterPro" id="IPR038729">
    <property type="entry name" value="Rad50/SbcC_AAA"/>
</dbReference>
<dbReference type="PANTHER" id="PTHR32182:SF22">
    <property type="entry name" value="ATP-DEPENDENT ENDONUCLEASE, OLD FAMILY-RELATED"/>
    <property type="match status" value="1"/>
</dbReference>
<dbReference type="Proteomes" id="UP001064933">
    <property type="component" value="Chromosome"/>
</dbReference>
<dbReference type="EMBL" id="CP104562">
    <property type="protein sequence ID" value="UXH80097.1"/>
    <property type="molecule type" value="Genomic_DNA"/>
</dbReference>
<keyword evidence="5" id="KW-1185">Reference proteome</keyword>
<feature type="domain" description="Rad50/SbcC-type AAA" evidence="3">
    <location>
        <begin position="328"/>
        <end position="417"/>
    </location>
</feature>
<dbReference type="NCBIfam" id="NF045780">
    <property type="entry name" value="TrlF_fam_ATP"/>
    <property type="match status" value="1"/>
</dbReference>
<dbReference type="PANTHER" id="PTHR32182">
    <property type="entry name" value="DNA REPLICATION AND REPAIR PROTEIN RECF"/>
    <property type="match status" value="1"/>
</dbReference>
<dbReference type="SUPFAM" id="SSF52540">
    <property type="entry name" value="P-loop containing nucleoside triphosphate hydrolases"/>
    <property type="match status" value="1"/>
</dbReference>
<evidence type="ECO:0000256" key="1">
    <source>
        <dbReference type="SAM" id="Coils"/>
    </source>
</evidence>